<dbReference type="InterPro" id="IPR050066">
    <property type="entry name" value="UvrABC_protein_C"/>
</dbReference>
<dbReference type="InterPro" id="IPR001943">
    <property type="entry name" value="UVR_dom"/>
</dbReference>
<dbReference type="InterPro" id="IPR038476">
    <property type="entry name" value="UvrC_RNase_H_dom_sf"/>
</dbReference>
<dbReference type="RefSeq" id="WP_047755219.1">
    <property type="nucleotide sequence ID" value="NZ_CP011232.1"/>
</dbReference>
<keyword evidence="5 6" id="KW-0234">DNA repair</keyword>
<name>A0A0G2ZEW1_9BACT</name>
<dbReference type="GO" id="GO:0009380">
    <property type="term" value="C:excinuclease repair complex"/>
    <property type="evidence" value="ECO:0007669"/>
    <property type="project" value="InterPro"/>
</dbReference>
<comment type="function">
    <text evidence="6">The UvrABC repair system catalyzes the recognition and processing of DNA lesions. UvrC both incises the 5' and 3' sides of the lesion. The N-terminal half is responsible for the 3' incision and the C-terminal half is responsible for the 5' incision.</text>
</comment>
<evidence type="ECO:0000259" key="7">
    <source>
        <dbReference type="PROSITE" id="PS50151"/>
    </source>
</evidence>
<dbReference type="Pfam" id="PF02151">
    <property type="entry name" value="UVR"/>
    <property type="match status" value="1"/>
</dbReference>
<keyword evidence="11" id="KW-1185">Reference proteome</keyword>
<evidence type="ECO:0000256" key="2">
    <source>
        <dbReference type="ARBA" id="ARBA00022763"/>
    </source>
</evidence>
<evidence type="ECO:0000259" key="8">
    <source>
        <dbReference type="PROSITE" id="PS50164"/>
    </source>
</evidence>
<evidence type="ECO:0000259" key="9">
    <source>
        <dbReference type="PROSITE" id="PS50165"/>
    </source>
</evidence>
<dbReference type="GO" id="GO:0009432">
    <property type="term" value="P:SOS response"/>
    <property type="evidence" value="ECO:0007669"/>
    <property type="project" value="UniProtKB-UniRule"/>
</dbReference>
<dbReference type="Pfam" id="PF14520">
    <property type="entry name" value="HHH_5"/>
    <property type="match status" value="1"/>
</dbReference>
<keyword evidence="6" id="KW-0742">SOS response</keyword>
<dbReference type="SUPFAM" id="SSF46600">
    <property type="entry name" value="C-terminal UvrC-binding domain of UvrB"/>
    <property type="match status" value="1"/>
</dbReference>
<dbReference type="InterPro" id="IPR000305">
    <property type="entry name" value="GIY-YIG_endonuc"/>
</dbReference>
<evidence type="ECO:0000256" key="3">
    <source>
        <dbReference type="ARBA" id="ARBA00022769"/>
    </source>
</evidence>
<dbReference type="PANTHER" id="PTHR30562">
    <property type="entry name" value="UVRC/OXIDOREDUCTASE"/>
    <property type="match status" value="1"/>
</dbReference>
<keyword evidence="4 6" id="KW-0267">Excision nuclease</keyword>
<dbReference type="Proteomes" id="UP000035159">
    <property type="component" value="Chromosome"/>
</dbReference>
<comment type="subunit">
    <text evidence="6">Interacts with UvrB in an incision complex.</text>
</comment>
<dbReference type="Pfam" id="PF08459">
    <property type="entry name" value="UvrC_RNaseH_dom"/>
    <property type="match status" value="1"/>
</dbReference>
<organism evidence="10 11">
    <name type="scientific">Kosmotoga pacifica</name>
    <dbReference type="NCBI Taxonomy" id="1330330"/>
    <lineage>
        <taxon>Bacteria</taxon>
        <taxon>Thermotogati</taxon>
        <taxon>Thermotogota</taxon>
        <taxon>Thermotogae</taxon>
        <taxon>Kosmotogales</taxon>
        <taxon>Kosmotogaceae</taxon>
        <taxon>Kosmotoga</taxon>
    </lineage>
</organism>
<feature type="domain" description="UVR" evidence="7">
    <location>
        <begin position="200"/>
        <end position="235"/>
    </location>
</feature>
<dbReference type="FunFam" id="3.40.1440.10:FF:000001">
    <property type="entry name" value="UvrABC system protein C"/>
    <property type="match status" value="1"/>
</dbReference>
<dbReference type="InterPro" id="IPR047296">
    <property type="entry name" value="GIY-YIG_UvrC_Cho"/>
</dbReference>
<gene>
    <name evidence="6" type="primary">uvrC</name>
    <name evidence="10" type="ORF">IX53_09860</name>
</gene>
<keyword evidence="3 6" id="KW-0228">DNA excision</keyword>
<keyword evidence="1 6" id="KW-0963">Cytoplasm</keyword>
<evidence type="ECO:0000256" key="5">
    <source>
        <dbReference type="ARBA" id="ARBA00023204"/>
    </source>
</evidence>
<dbReference type="PATRIC" id="fig|1330330.3.peg.2010"/>
<dbReference type="InterPro" id="IPR036876">
    <property type="entry name" value="UVR_dom_sf"/>
</dbReference>
<keyword evidence="2 6" id="KW-0227">DNA damage</keyword>
<dbReference type="GO" id="GO:0005737">
    <property type="term" value="C:cytoplasm"/>
    <property type="evidence" value="ECO:0007669"/>
    <property type="project" value="UniProtKB-SubCell"/>
</dbReference>
<dbReference type="AlphaFoldDB" id="A0A0G2ZEW1"/>
<dbReference type="KEGG" id="kpf:IX53_09860"/>
<evidence type="ECO:0000313" key="10">
    <source>
        <dbReference type="EMBL" id="AKI98084.1"/>
    </source>
</evidence>
<feature type="domain" description="GIY-YIG" evidence="8">
    <location>
        <begin position="14"/>
        <end position="93"/>
    </location>
</feature>
<dbReference type="NCBIfam" id="TIGR00194">
    <property type="entry name" value="uvrC"/>
    <property type="match status" value="1"/>
</dbReference>
<dbReference type="Gene3D" id="3.40.1440.10">
    <property type="entry name" value="GIY-YIG endonuclease"/>
    <property type="match status" value="1"/>
</dbReference>
<dbReference type="GO" id="GO:0006289">
    <property type="term" value="P:nucleotide-excision repair"/>
    <property type="evidence" value="ECO:0007669"/>
    <property type="project" value="UniProtKB-UniRule"/>
</dbReference>
<sequence length="572" mass="66551">MKNALLAKIRSLPETSGVYIFKNKKNEIIYIGKAIKLKRRVQSYFRESSWRDEKTKKIAEEASDLEFIVVPTEREALLLEANLIHKHKPRYNILLKESRFYPYIYISNDEFPYVELRRDRKKPGTYFGPYTSARLVRTMLELLERIFKIRSCSQELSRIKKACFLYHLRMCSAPCIGKISMEEYQKNLSGFIEFLEGNTLKVRNSLEKRMYKLAENLQFEQAKEIRDVLDSMDRLYSRQAVDVPQDLSVDVVAQSSGIVTLLEIRGGMLLGKLVYEFPDGTIFDFISQFYFAEQKRLPKNLLVLALNRNEISQISSYFEYVGKPRNEFEARLMKIALENIEQELKVRIGAIDSLKQTKNLLGLKKVPRLIEGIDISHTQGLMTVASVVVFNSGKPEKSKYRRYRIRELEIPNDFEALATVIKRRYSKHPLPDLLLIDGGVPQLRAVSEALSKLKLDTDLIGIAKEEEEIVFPDERGKLKLPLDHPVQRLLLSIRDEAHRFAVNYHRYIRERRYLGSELDKIPGIGPKRKKQLLQHFGSVTKIKKASEKELMQIIKNRRVVFEILQWAKENGG</sequence>
<reference evidence="10 11" key="1">
    <citation type="submission" date="2015-04" db="EMBL/GenBank/DDBJ databases">
        <title>Complete Genome Sequence of Kosmotoga pacifica SLHLJ1.</title>
        <authorList>
            <person name="Jiang L.J."/>
            <person name="Shao Z.Z."/>
            <person name="Jebbar M."/>
        </authorList>
    </citation>
    <scope>NUCLEOTIDE SEQUENCE [LARGE SCALE GENOMIC DNA]</scope>
    <source>
        <strain evidence="10 11">SLHLJ1</strain>
    </source>
</reference>
<dbReference type="InterPro" id="IPR035901">
    <property type="entry name" value="GIY-YIG_endonuc_sf"/>
</dbReference>
<dbReference type="HAMAP" id="MF_00203">
    <property type="entry name" value="UvrC"/>
    <property type="match status" value="1"/>
</dbReference>
<dbReference type="Gene3D" id="4.10.860.10">
    <property type="entry name" value="UVR domain"/>
    <property type="match status" value="1"/>
</dbReference>
<dbReference type="InterPro" id="IPR001162">
    <property type="entry name" value="UvrC_RNase_H_dom"/>
</dbReference>
<comment type="similarity">
    <text evidence="6">Belongs to the UvrC family.</text>
</comment>
<dbReference type="SUPFAM" id="SSF82771">
    <property type="entry name" value="GIY-YIG endonuclease"/>
    <property type="match status" value="1"/>
</dbReference>
<dbReference type="PROSITE" id="PS50151">
    <property type="entry name" value="UVR"/>
    <property type="match status" value="1"/>
</dbReference>
<dbReference type="InterPro" id="IPR004791">
    <property type="entry name" value="UvrC"/>
</dbReference>
<evidence type="ECO:0000256" key="4">
    <source>
        <dbReference type="ARBA" id="ARBA00022881"/>
    </source>
</evidence>
<dbReference type="GO" id="GO:0003677">
    <property type="term" value="F:DNA binding"/>
    <property type="evidence" value="ECO:0007669"/>
    <property type="project" value="UniProtKB-UniRule"/>
</dbReference>
<dbReference type="PANTHER" id="PTHR30562:SF1">
    <property type="entry name" value="UVRABC SYSTEM PROTEIN C"/>
    <property type="match status" value="1"/>
</dbReference>
<dbReference type="SMART" id="SM00465">
    <property type="entry name" value="GIYc"/>
    <property type="match status" value="1"/>
</dbReference>
<feature type="domain" description="UvrC family homology region profile" evidence="9">
    <location>
        <begin position="285"/>
        <end position="450"/>
    </location>
</feature>
<evidence type="ECO:0000256" key="6">
    <source>
        <dbReference type="HAMAP-Rule" id="MF_00203"/>
    </source>
</evidence>
<dbReference type="STRING" id="1330330.IX53_09860"/>
<dbReference type="CDD" id="cd10434">
    <property type="entry name" value="GIY-YIG_UvrC_Cho"/>
    <property type="match status" value="1"/>
</dbReference>
<dbReference type="EMBL" id="CP011232">
    <property type="protein sequence ID" value="AKI98084.1"/>
    <property type="molecule type" value="Genomic_DNA"/>
</dbReference>
<dbReference type="Pfam" id="PF01541">
    <property type="entry name" value="GIY-YIG"/>
    <property type="match status" value="1"/>
</dbReference>
<dbReference type="Gene3D" id="3.30.420.340">
    <property type="entry name" value="UvrC, RNAse H endonuclease domain"/>
    <property type="match status" value="1"/>
</dbReference>
<protein>
    <recommendedName>
        <fullName evidence="6">UvrABC system protein C</fullName>
        <shortName evidence="6">Protein UvrC</shortName>
    </recommendedName>
    <alternativeName>
        <fullName evidence="6">Excinuclease ABC subunit C</fullName>
    </alternativeName>
</protein>
<accession>A0A0G2ZEW1</accession>
<evidence type="ECO:0000256" key="1">
    <source>
        <dbReference type="ARBA" id="ARBA00022490"/>
    </source>
</evidence>
<dbReference type="OrthoDB" id="9804933at2"/>
<proteinExistence type="inferred from homology"/>
<dbReference type="PROSITE" id="PS50165">
    <property type="entry name" value="UVRC"/>
    <property type="match status" value="1"/>
</dbReference>
<dbReference type="InterPro" id="IPR010994">
    <property type="entry name" value="RuvA_2-like"/>
</dbReference>
<dbReference type="GO" id="GO:0009381">
    <property type="term" value="F:excinuclease ABC activity"/>
    <property type="evidence" value="ECO:0007669"/>
    <property type="project" value="UniProtKB-UniRule"/>
</dbReference>
<dbReference type="PROSITE" id="PS50164">
    <property type="entry name" value="GIY_YIG"/>
    <property type="match status" value="1"/>
</dbReference>
<dbReference type="SUPFAM" id="SSF47781">
    <property type="entry name" value="RuvA domain 2-like"/>
    <property type="match status" value="1"/>
</dbReference>
<dbReference type="Gene3D" id="1.10.150.20">
    <property type="entry name" value="5' to 3' exonuclease, C-terminal subdomain"/>
    <property type="match status" value="1"/>
</dbReference>
<comment type="subcellular location">
    <subcellularLocation>
        <location evidence="6">Cytoplasm</location>
    </subcellularLocation>
</comment>
<evidence type="ECO:0000313" key="11">
    <source>
        <dbReference type="Proteomes" id="UP000035159"/>
    </source>
</evidence>